<keyword evidence="1" id="KW-0547">Nucleotide-binding</keyword>
<reference evidence="5" key="1">
    <citation type="journal article" date="2022" name="Int. J. Mol. Sci.">
        <title>Draft Genome of Tanacetum Coccineum: Genomic Comparison of Closely Related Tanacetum-Family Plants.</title>
        <authorList>
            <person name="Yamashiro T."/>
            <person name="Shiraishi A."/>
            <person name="Nakayama K."/>
            <person name="Satake H."/>
        </authorList>
    </citation>
    <scope>NUCLEOTIDE SEQUENCE</scope>
</reference>
<dbReference type="InterPro" id="IPR012340">
    <property type="entry name" value="NA-bd_OB-fold"/>
</dbReference>
<keyword evidence="6" id="KW-1185">Reference proteome</keyword>
<feature type="domain" description="DNA helicase Pif1-like DEAD-box helicase" evidence="3">
    <location>
        <begin position="282"/>
        <end position="357"/>
    </location>
</feature>
<evidence type="ECO:0000313" key="5">
    <source>
        <dbReference type="EMBL" id="GJT60324.1"/>
    </source>
</evidence>
<proteinExistence type="inferred from homology"/>
<dbReference type="Pfam" id="PF05970">
    <property type="entry name" value="PIF1"/>
    <property type="match status" value="1"/>
</dbReference>
<dbReference type="Gene3D" id="2.40.50.140">
    <property type="entry name" value="Nucleic acid-binding proteins"/>
    <property type="match status" value="1"/>
</dbReference>
<comment type="caution">
    <text evidence="5">The sequence shown here is derived from an EMBL/GenBank/DDBJ whole genome shotgun (WGS) entry which is preliminary data.</text>
</comment>
<dbReference type="PANTHER" id="PTHR10492:SF78">
    <property type="entry name" value="ATP-DEPENDENT DNA HELICASE"/>
    <property type="match status" value="1"/>
</dbReference>
<keyword evidence="1" id="KW-0234">DNA repair</keyword>
<dbReference type="Proteomes" id="UP001151760">
    <property type="component" value="Unassembled WGS sequence"/>
</dbReference>
<dbReference type="EMBL" id="BQNB010017190">
    <property type="protein sequence ID" value="GJT60324.1"/>
    <property type="molecule type" value="Genomic_DNA"/>
</dbReference>
<evidence type="ECO:0000256" key="1">
    <source>
        <dbReference type="RuleBase" id="RU363044"/>
    </source>
</evidence>
<accession>A0ABQ5FB87</accession>
<protein>
    <recommendedName>
        <fullName evidence="1">ATP-dependent DNA helicase</fullName>
        <ecNumber evidence="1">5.6.2.3</ecNumber>
    </recommendedName>
</protein>
<dbReference type="EC" id="5.6.2.3" evidence="1"/>
<dbReference type="InterPro" id="IPR010285">
    <property type="entry name" value="DNA_helicase_pif1-like_DEAD"/>
</dbReference>
<evidence type="ECO:0000313" key="6">
    <source>
        <dbReference type="Proteomes" id="UP001151760"/>
    </source>
</evidence>
<feature type="region of interest" description="Disordered" evidence="2">
    <location>
        <begin position="1"/>
        <end position="26"/>
    </location>
</feature>
<evidence type="ECO:0000256" key="2">
    <source>
        <dbReference type="SAM" id="MobiDB-lite"/>
    </source>
</evidence>
<sequence length="435" mass="49309">MGYRKSPNFESSSVRSSSFGRKKGKGVKMPNNVTMIKDIEPMLDNITVQGRVISLWHGHRVNKAHNPYSLDFVFRDLQNNRIQVYIKKDFMFRFKPLFEEDVIGSVIAIGDVVLVQSSSGLKICRTVVIEDDDYYKLVHIIFIVGLQLLDIQRKNICLTYIECMLRSNNKSLKDMQNMPYPDQDYTMVGYNRLINDETTYNKEQLSEQHVSLDIGTERYFTQCIDAGDTIKGGMFLFMVTWNRKDGSFTKTMSAALRSKGDIVLNVASSGIVALLLEVVPGFGGEFDILLPVPPFYHCDRHDVVNATINASYLWDHCTVLRLTVNMRLAVGSTESEKKEIQESADWILDIGNGKVGGRNDGKSNVVFSDNMLVPETDDDVMISHMNDDDSNFDDSIYTTEFLNDLRMAGVPHHNINLKIGAPVMLMRNIDQRAIL</sequence>
<dbReference type="SUPFAM" id="SSF50249">
    <property type="entry name" value="Nucleic acid-binding proteins"/>
    <property type="match status" value="1"/>
</dbReference>
<dbReference type="InterPro" id="IPR049163">
    <property type="entry name" value="Pif1-like_2B_dom"/>
</dbReference>
<keyword evidence="1" id="KW-0378">Hydrolase</keyword>
<feature type="domain" description="DNA helicase Pif1-like 2B" evidence="4">
    <location>
        <begin position="400"/>
        <end position="432"/>
    </location>
</feature>
<keyword evidence="1" id="KW-0227">DNA damage</keyword>
<comment type="cofactor">
    <cofactor evidence="1">
        <name>Mg(2+)</name>
        <dbReference type="ChEBI" id="CHEBI:18420"/>
    </cofactor>
</comment>
<name>A0ABQ5FB87_9ASTR</name>
<keyword evidence="1" id="KW-0233">DNA recombination</keyword>
<evidence type="ECO:0000259" key="4">
    <source>
        <dbReference type="Pfam" id="PF21530"/>
    </source>
</evidence>
<dbReference type="Pfam" id="PF21530">
    <property type="entry name" value="Pif1_2B_dom"/>
    <property type="match status" value="1"/>
</dbReference>
<keyword evidence="1" id="KW-0347">Helicase</keyword>
<reference evidence="5" key="2">
    <citation type="submission" date="2022-01" db="EMBL/GenBank/DDBJ databases">
        <authorList>
            <person name="Yamashiro T."/>
            <person name="Shiraishi A."/>
            <person name="Satake H."/>
            <person name="Nakayama K."/>
        </authorList>
    </citation>
    <scope>NUCLEOTIDE SEQUENCE</scope>
</reference>
<organism evidence="5 6">
    <name type="scientific">Tanacetum coccineum</name>
    <dbReference type="NCBI Taxonomy" id="301880"/>
    <lineage>
        <taxon>Eukaryota</taxon>
        <taxon>Viridiplantae</taxon>
        <taxon>Streptophyta</taxon>
        <taxon>Embryophyta</taxon>
        <taxon>Tracheophyta</taxon>
        <taxon>Spermatophyta</taxon>
        <taxon>Magnoliopsida</taxon>
        <taxon>eudicotyledons</taxon>
        <taxon>Gunneridae</taxon>
        <taxon>Pentapetalae</taxon>
        <taxon>asterids</taxon>
        <taxon>campanulids</taxon>
        <taxon>Asterales</taxon>
        <taxon>Asteraceae</taxon>
        <taxon>Asteroideae</taxon>
        <taxon>Anthemideae</taxon>
        <taxon>Anthemidinae</taxon>
        <taxon>Tanacetum</taxon>
    </lineage>
</organism>
<gene>
    <name evidence="5" type="ORF">Tco_1003857</name>
</gene>
<keyword evidence="1" id="KW-0067">ATP-binding</keyword>
<comment type="similarity">
    <text evidence="1">Belongs to the helicase family.</text>
</comment>
<comment type="catalytic activity">
    <reaction evidence="1">
        <text>ATP + H2O = ADP + phosphate + H(+)</text>
        <dbReference type="Rhea" id="RHEA:13065"/>
        <dbReference type="ChEBI" id="CHEBI:15377"/>
        <dbReference type="ChEBI" id="CHEBI:15378"/>
        <dbReference type="ChEBI" id="CHEBI:30616"/>
        <dbReference type="ChEBI" id="CHEBI:43474"/>
        <dbReference type="ChEBI" id="CHEBI:456216"/>
        <dbReference type="EC" id="5.6.2.3"/>
    </reaction>
</comment>
<evidence type="ECO:0000259" key="3">
    <source>
        <dbReference type="Pfam" id="PF05970"/>
    </source>
</evidence>
<dbReference type="PANTHER" id="PTHR10492">
    <property type="match status" value="1"/>
</dbReference>